<dbReference type="InterPro" id="IPR000760">
    <property type="entry name" value="Inositol_monophosphatase-like"/>
</dbReference>
<dbReference type="PROSITE" id="PS00630">
    <property type="entry name" value="IMP_2"/>
    <property type="match status" value="1"/>
</dbReference>
<dbReference type="PANTHER" id="PTHR20854">
    <property type="entry name" value="INOSITOL MONOPHOSPHATASE"/>
    <property type="match status" value="1"/>
</dbReference>
<evidence type="ECO:0000256" key="6">
    <source>
        <dbReference type="PIRSR" id="PIRSR600760-2"/>
    </source>
</evidence>
<dbReference type="EC" id="3.1.3.25" evidence="2"/>
<proteinExistence type="predicted"/>
<keyword evidence="8" id="KW-1185">Reference proteome</keyword>
<feature type="binding site" evidence="6">
    <location>
        <position position="71"/>
    </location>
    <ligand>
        <name>Mg(2+)</name>
        <dbReference type="ChEBI" id="CHEBI:18420"/>
        <label>1</label>
        <note>catalytic</note>
    </ligand>
</feature>
<dbReference type="EMBL" id="JACHWS010000003">
    <property type="protein sequence ID" value="MBB3038743.1"/>
    <property type="molecule type" value="Genomic_DNA"/>
</dbReference>
<keyword evidence="4 7" id="KW-0378">Hydrolase</keyword>
<comment type="caution">
    <text evidence="7">The sequence shown here is derived from an EMBL/GenBank/DDBJ whole genome shotgun (WGS) entry which is preliminary data.</text>
</comment>
<dbReference type="GO" id="GO:0046854">
    <property type="term" value="P:phosphatidylinositol phosphate biosynthetic process"/>
    <property type="evidence" value="ECO:0007669"/>
    <property type="project" value="InterPro"/>
</dbReference>
<dbReference type="PANTHER" id="PTHR20854:SF4">
    <property type="entry name" value="INOSITOL-1-MONOPHOSPHATASE-RELATED"/>
    <property type="match status" value="1"/>
</dbReference>
<keyword evidence="3 6" id="KW-0479">Metal-binding</keyword>
<dbReference type="InterPro" id="IPR020583">
    <property type="entry name" value="Inositol_monoP_metal-BS"/>
</dbReference>
<feature type="binding site" evidence="6">
    <location>
        <position position="95"/>
    </location>
    <ligand>
        <name>Mg(2+)</name>
        <dbReference type="ChEBI" id="CHEBI:18420"/>
        <label>1</label>
        <note>catalytic</note>
    </ligand>
</feature>
<dbReference type="AlphaFoldDB" id="A0A839RS21"/>
<evidence type="ECO:0000256" key="3">
    <source>
        <dbReference type="ARBA" id="ARBA00022723"/>
    </source>
</evidence>
<dbReference type="GO" id="GO:0006020">
    <property type="term" value="P:inositol metabolic process"/>
    <property type="evidence" value="ECO:0007669"/>
    <property type="project" value="TreeGrafter"/>
</dbReference>
<dbReference type="PRINTS" id="PR00377">
    <property type="entry name" value="IMPHPHTASES"/>
</dbReference>
<dbReference type="SUPFAM" id="SSF56655">
    <property type="entry name" value="Carbohydrate phosphatase"/>
    <property type="match status" value="1"/>
</dbReference>
<dbReference type="GO" id="GO:0046872">
    <property type="term" value="F:metal ion binding"/>
    <property type="evidence" value="ECO:0007669"/>
    <property type="project" value="UniProtKB-KW"/>
</dbReference>
<dbReference type="GO" id="GO:0007165">
    <property type="term" value="P:signal transduction"/>
    <property type="evidence" value="ECO:0007669"/>
    <property type="project" value="TreeGrafter"/>
</dbReference>
<dbReference type="CDD" id="cd01637">
    <property type="entry name" value="IMPase_like"/>
    <property type="match status" value="1"/>
</dbReference>
<gene>
    <name evidence="7" type="ORF">FHU29_003212</name>
</gene>
<dbReference type="Proteomes" id="UP000567922">
    <property type="component" value="Unassembled WGS sequence"/>
</dbReference>
<dbReference type="Pfam" id="PF00459">
    <property type="entry name" value="Inositol_P"/>
    <property type="match status" value="1"/>
</dbReference>
<dbReference type="RefSeq" id="WP_064441500.1">
    <property type="nucleotide sequence ID" value="NZ_BDDI01000014.1"/>
</dbReference>
<evidence type="ECO:0000256" key="1">
    <source>
        <dbReference type="ARBA" id="ARBA00001033"/>
    </source>
</evidence>
<dbReference type="InterPro" id="IPR020550">
    <property type="entry name" value="Inositol_monophosphatase_CS"/>
</dbReference>
<reference evidence="7 8" key="1">
    <citation type="submission" date="2020-08" db="EMBL/GenBank/DDBJ databases">
        <title>Sequencing the genomes of 1000 actinobacteria strains.</title>
        <authorList>
            <person name="Klenk H.-P."/>
        </authorList>
    </citation>
    <scope>NUCLEOTIDE SEQUENCE [LARGE SCALE GENOMIC DNA]</scope>
    <source>
        <strain evidence="7 8">DSM 45258</strain>
    </source>
</reference>
<evidence type="ECO:0000313" key="7">
    <source>
        <dbReference type="EMBL" id="MBB3038743.1"/>
    </source>
</evidence>
<dbReference type="PROSITE" id="PS00629">
    <property type="entry name" value="IMP_1"/>
    <property type="match status" value="1"/>
</dbReference>
<evidence type="ECO:0000256" key="2">
    <source>
        <dbReference type="ARBA" id="ARBA00013106"/>
    </source>
</evidence>
<comment type="catalytic activity">
    <reaction evidence="1">
        <text>a myo-inositol phosphate + H2O = myo-inositol + phosphate</text>
        <dbReference type="Rhea" id="RHEA:24056"/>
        <dbReference type="ChEBI" id="CHEBI:15377"/>
        <dbReference type="ChEBI" id="CHEBI:17268"/>
        <dbReference type="ChEBI" id="CHEBI:43474"/>
        <dbReference type="ChEBI" id="CHEBI:84139"/>
        <dbReference type="EC" id="3.1.3.25"/>
    </reaction>
</comment>
<evidence type="ECO:0000313" key="8">
    <source>
        <dbReference type="Proteomes" id="UP000567922"/>
    </source>
</evidence>
<feature type="binding site" evidence="6">
    <location>
        <position position="92"/>
    </location>
    <ligand>
        <name>Mg(2+)</name>
        <dbReference type="ChEBI" id="CHEBI:18420"/>
        <label>1</label>
        <note>catalytic</note>
    </ligand>
</feature>
<feature type="binding site" evidence="6">
    <location>
        <position position="223"/>
    </location>
    <ligand>
        <name>Mg(2+)</name>
        <dbReference type="ChEBI" id="CHEBI:18420"/>
        <label>1</label>
        <note>catalytic</note>
    </ligand>
</feature>
<feature type="binding site" evidence="6">
    <location>
        <position position="94"/>
    </location>
    <ligand>
        <name>Mg(2+)</name>
        <dbReference type="ChEBI" id="CHEBI:18420"/>
        <label>1</label>
        <note>catalytic</note>
    </ligand>
</feature>
<dbReference type="Gene3D" id="3.40.190.80">
    <property type="match status" value="1"/>
</dbReference>
<organism evidence="7 8">
    <name type="scientific">Hoyosella altamirensis</name>
    <dbReference type="NCBI Taxonomy" id="616997"/>
    <lineage>
        <taxon>Bacteria</taxon>
        <taxon>Bacillati</taxon>
        <taxon>Actinomycetota</taxon>
        <taxon>Actinomycetes</taxon>
        <taxon>Mycobacteriales</taxon>
        <taxon>Hoyosellaceae</taxon>
        <taxon>Hoyosella</taxon>
    </lineage>
</organism>
<evidence type="ECO:0000256" key="4">
    <source>
        <dbReference type="ARBA" id="ARBA00022801"/>
    </source>
</evidence>
<keyword evidence="5 6" id="KW-0460">Magnesium</keyword>
<dbReference type="Gene3D" id="3.30.540.10">
    <property type="entry name" value="Fructose-1,6-Bisphosphatase, subunit A, domain 1"/>
    <property type="match status" value="1"/>
</dbReference>
<dbReference type="OrthoDB" id="9772456at2"/>
<protein>
    <recommendedName>
        <fullName evidence="2">inositol-phosphate phosphatase</fullName>
        <ecNumber evidence="2">3.1.3.25</ecNumber>
    </recommendedName>
</protein>
<dbReference type="GO" id="GO:0008934">
    <property type="term" value="F:inositol monophosphate 1-phosphatase activity"/>
    <property type="evidence" value="ECO:0007669"/>
    <property type="project" value="TreeGrafter"/>
</dbReference>
<comment type="cofactor">
    <cofactor evidence="6">
        <name>Mg(2+)</name>
        <dbReference type="ChEBI" id="CHEBI:18420"/>
    </cofactor>
</comment>
<name>A0A839RS21_9ACTN</name>
<sequence>MGSLSQSQLEGLVRLAAEILDAASVRFREGIGAPSAVNKGGRDFATALDLELEEQIGGELRKRTGIPVLGEEFGHGENSAEGFPPGLLWVLDPIDGTLNYSAGLPMAGILLALLDNREPVAGLTWLPMLNEKFVALSTGCLLRNGKDQPRLERVDVRESIIALGSFNLDSAGVYPGEYRQEVIGEISRVCSRLRLQGCTGADLAYTAAGSLGAAISFGHHVWDHAAGAALVRAAGGIVTDLHGNPWEAGSPSLLAAAPGVHEQLIAIIRSVNARTGFTQEALDE</sequence>
<evidence type="ECO:0000256" key="5">
    <source>
        <dbReference type="ARBA" id="ARBA00022842"/>
    </source>
</evidence>
<accession>A0A839RS21</accession>